<sequence>MLQRARRWNSLLYFLSDGEVIQEYDLARHSLTVFDTPYNSYAQRFNLMLAENGELVISESLNRRLKLWSRELSGGTARWVLSRVIYLENLLPNGALEDSVHVLGFAEGANAIFVSSVVGLFMIELQSGRVRKVCDDHGFCNLIPVVGFYTPKYRLKALGGEHHDLPCPWNSPKDETLKSAHELFDKGCKAMQERSFAKASDCFSHALKIRVLHYGKLAPQCASTFYRYGCALLCKALAANNSSGCVSNGTLNEKSVLQLQPAKMVLGAHQPLVAVLSMFHLQREVIMKKRKT</sequence>
<keyword evidence="2" id="KW-1185">Reference proteome</keyword>
<organism evidence="1 2">
    <name type="scientific">Avena sativa</name>
    <name type="common">Oat</name>
    <dbReference type="NCBI Taxonomy" id="4498"/>
    <lineage>
        <taxon>Eukaryota</taxon>
        <taxon>Viridiplantae</taxon>
        <taxon>Streptophyta</taxon>
        <taxon>Embryophyta</taxon>
        <taxon>Tracheophyta</taxon>
        <taxon>Spermatophyta</taxon>
        <taxon>Magnoliopsida</taxon>
        <taxon>Liliopsida</taxon>
        <taxon>Poales</taxon>
        <taxon>Poaceae</taxon>
        <taxon>BOP clade</taxon>
        <taxon>Pooideae</taxon>
        <taxon>Poodae</taxon>
        <taxon>Poeae</taxon>
        <taxon>Poeae Chloroplast Group 1 (Aveneae type)</taxon>
        <taxon>Aveninae</taxon>
        <taxon>Avena</taxon>
    </lineage>
</organism>
<dbReference type="Proteomes" id="UP001732700">
    <property type="component" value="Chromosome 7C"/>
</dbReference>
<protein>
    <submittedName>
        <fullName evidence="1">Uncharacterized protein</fullName>
    </submittedName>
</protein>
<dbReference type="EnsemblPlants" id="AVESA.00010b.r2.7CG0712130.1">
    <property type="protein sequence ID" value="AVESA.00010b.r2.7CG0712130.1.CDS"/>
    <property type="gene ID" value="AVESA.00010b.r2.7CG0712130"/>
</dbReference>
<name>A0ACD6ABC6_AVESA</name>
<evidence type="ECO:0000313" key="1">
    <source>
        <dbReference type="EnsemblPlants" id="AVESA.00010b.r2.7CG0712130.1.CDS"/>
    </source>
</evidence>
<reference evidence="1" key="2">
    <citation type="submission" date="2025-09" db="UniProtKB">
        <authorList>
            <consortium name="EnsemblPlants"/>
        </authorList>
    </citation>
    <scope>IDENTIFICATION</scope>
</reference>
<reference evidence="1" key="1">
    <citation type="submission" date="2021-05" db="EMBL/GenBank/DDBJ databases">
        <authorList>
            <person name="Scholz U."/>
            <person name="Mascher M."/>
            <person name="Fiebig A."/>
        </authorList>
    </citation>
    <scope>NUCLEOTIDE SEQUENCE [LARGE SCALE GENOMIC DNA]</scope>
</reference>
<proteinExistence type="predicted"/>
<accession>A0ACD6ABC6</accession>
<evidence type="ECO:0000313" key="2">
    <source>
        <dbReference type="Proteomes" id="UP001732700"/>
    </source>
</evidence>